<evidence type="ECO:0000256" key="2">
    <source>
        <dbReference type="ARBA" id="ARBA00004496"/>
    </source>
</evidence>
<evidence type="ECO:0000256" key="10">
    <source>
        <dbReference type="ARBA" id="ARBA00022786"/>
    </source>
</evidence>
<proteinExistence type="predicted"/>
<keyword evidence="7" id="KW-0808">Transferase</keyword>
<feature type="coiled-coil region" evidence="15">
    <location>
        <begin position="166"/>
        <end position="207"/>
    </location>
</feature>
<comment type="catalytic activity">
    <reaction evidence="1">
        <text>S-ubiquitinyl-[E2 ubiquitin-conjugating enzyme]-L-cysteine + [acceptor protein]-L-lysine = [E2 ubiquitin-conjugating enzyme]-L-cysteine + N(6)-ubiquitinyl-[acceptor protein]-L-lysine.</text>
        <dbReference type="EC" id="2.3.2.27"/>
    </reaction>
</comment>
<evidence type="ECO:0000313" key="19">
    <source>
        <dbReference type="Proteomes" id="UP001174677"/>
    </source>
</evidence>
<dbReference type="PANTHER" id="PTHR16047">
    <property type="entry name" value="RFWD3 PROTEIN"/>
    <property type="match status" value="1"/>
</dbReference>
<keyword evidence="10" id="KW-0833">Ubl conjugation pathway</keyword>
<keyword evidence="14" id="KW-0479">Metal-binding</keyword>
<dbReference type="InterPro" id="IPR036322">
    <property type="entry name" value="WD40_repeat_dom_sf"/>
</dbReference>
<comment type="subcellular location">
    <subcellularLocation>
        <location evidence="2">Cytoplasm</location>
    </subcellularLocation>
    <subcellularLocation>
        <location evidence="13">Nucleus</location>
        <location evidence="13">Nuclear body</location>
    </subcellularLocation>
</comment>
<evidence type="ECO:0000256" key="6">
    <source>
        <dbReference type="ARBA" id="ARBA00022574"/>
    </source>
</evidence>
<dbReference type="Pfam" id="PF13639">
    <property type="entry name" value="zf-RING_2"/>
    <property type="match status" value="1"/>
</dbReference>
<evidence type="ECO:0000256" key="12">
    <source>
        <dbReference type="ARBA" id="ARBA00023242"/>
    </source>
</evidence>
<organism evidence="18 19">
    <name type="scientific">Hevea brasiliensis</name>
    <name type="common">Para rubber tree</name>
    <name type="synonym">Siphonia brasiliensis</name>
    <dbReference type="NCBI Taxonomy" id="3981"/>
    <lineage>
        <taxon>Eukaryota</taxon>
        <taxon>Viridiplantae</taxon>
        <taxon>Streptophyta</taxon>
        <taxon>Embryophyta</taxon>
        <taxon>Tracheophyta</taxon>
        <taxon>Spermatophyta</taxon>
        <taxon>Magnoliopsida</taxon>
        <taxon>eudicotyledons</taxon>
        <taxon>Gunneridae</taxon>
        <taxon>Pentapetalae</taxon>
        <taxon>rosids</taxon>
        <taxon>fabids</taxon>
        <taxon>Malpighiales</taxon>
        <taxon>Euphorbiaceae</taxon>
        <taxon>Crotonoideae</taxon>
        <taxon>Micrandreae</taxon>
        <taxon>Hevea</taxon>
    </lineage>
</organism>
<evidence type="ECO:0000256" key="14">
    <source>
        <dbReference type="PROSITE-ProRule" id="PRU00175"/>
    </source>
</evidence>
<gene>
    <name evidence="18" type="ORF">P3X46_014045</name>
</gene>
<dbReference type="InterPro" id="IPR001841">
    <property type="entry name" value="Znf_RING"/>
</dbReference>
<dbReference type="CDD" id="cd16450">
    <property type="entry name" value="mRING-C3HGC3_RFWD3"/>
    <property type="match status" value="1"/>
</dbReference>
<protein>
    <recommendedName>
        <fullName evidence="4">RING-type E3 ubiquitin transferase</fullName>
        <ecNumber evidence="4">2.3.2.27</ecNumber>
    </recommendedName>
</protein>
<feature type="compositionally biased region" description="Basic and acidic residues" evidence="16">
    <location>
        <begin position="52"/>
        <end position="61"/>
    </location>
</feature>
<evidence type="ECO:0000256" key="15">
    <source>
        <dbReference type="SAM" id="Coils"/>
    </source>
</evidence>
<keyword evidence="9" id="KW-0227">DNA damage</keyword>
<accession>A0ABQ9M937</accession>
<dbReference type="SMART" id="SM00184">
    <property type="entry name" value="RING"/>
    <property type="match status" value="1"/>
</dbReference>
<evidence type="ECO:0000256" key="8">
    <source>
        <dbReference type="ARBA" id="ARBA00022737"/>
    </source>
</evidence>
<feature type="compositionally biased region" description="Basic and acidic residues" evidence="16">
    <location>
        <begin position="69"/>
        <end position="85"/>
    </location>
</feature>
<evidence type="ECO:0000313" key="18">
    <source>
        <dbReference type="EMBL" id="KAJ9175495.1"/>
    </source>
</evidence>
<evidence type="ECO:0000256" key="7">
    <source>
        <dbReference type="ARBA" id="ARBA00022679"/>
    </source>
</evidence>
<dbReference type="InterPro" id="IPR015943">
    <property type="entry name" value="WD40/YVTN_repeat-like_dom_sf"/>
</dbReference>
<keyword evidence="14" id="KW-0863">Zinc-finger</keyword>
<dbReference type="EMBL" id="JARPOI010000008">
    <property type="protein sequence ID" value="KAJ9175495.1"/>
    <property type="molecule type" value="Genomic_DNA"/>
</dbReference>
<dbReference type="InterPro" id="IPR056527">
    <property type="entry name" value="WD40_RFWD3"/>
</dbReference>
<keyword evidence="19" id="KW-1185">Reference proteome</keyword>
<evidence type="ECO:0000256" key="4">
    <source>
        <dbReference type="ARBA" id="ARBA00012483"/>
    </source>
</evidence>
<evidence type="ECO:0000256" key="9">
    <source>
        <dbReference type="ARBA" id="ARBA00022763"/>
    </source>
</evidence>
<keyword evidence="5" id="KW-0963">Cytoplasm</keyword>
<evidence type="ECO:0000256" key="11">
    <source>
        <dbReference type="ARBA" id="ARBA00023204"/>
    </source>
</evidence>
<dbReference type="EC" id="2.3.2.27" evidence="4"/>
<dbReference type="Gene3D" id="3.30.40.10">
    <property type="entry name" value="Zinc/RING finger domain, C3HC4 (zinc finger)"/>
    <property type="match status" value="1"/>
</dbReference>
<sequence>MFASLVHQSEREYQDHPFVSLQPSSSSSSDDTAIPMLVDGEVEGRDQEDDDWPGKRTEQREPCSSSAVKKVDSSDETKSKSVSKEPNLDGLCCPICMEPWGSQGDHQVSCLPCGHVYGLSCIRRWLQPHLISAKCPQCNANCALKDVRKLYASPVVINDEDLCKKVQSLEAEIGSLKTERADLLHTQDSLLKIQDNLLKELSNLEEKQTCTGNMSFVEMGSKPVGFANVKKAHRAKFEYPFSSNLHKQQLLHCTFILEHELAVEGARLFDMNVSYQNLILARRISGMGGIHMLNKINMINTHENEDIQLPPGTKAVKDLKISPCGRLTLLASLGKKLSILSMGSNNIVTTCDLRVPAWSCAWDLNSPHYIYAGLQNGMLLVFDMRHTINPLQSIVGLTAQPIHTIHSLVHNPILGHDAQKLLTASSLGPCVWSTSSGERPFPVPGLDNQGICTSLAYGPLSDDILASYRPKYNTSIATVNLPSSNQGSSSVPGQGILGSQVLVKRVADSFYHKLGSTFAHLSYVQMVKSAIVNMENCCPLLAYADGVTHGLRLRELPSLTVNQNLKPHHHPILDVKYAHTQGIGMLGCASEDKLQLFSAKMS</sequence>
<dbReference type="PANTHER" id="PTHR16047:SF7">
    <property type="entry name" value="E3 UBIQUITIN-PROTEIN LIGASE RFWD3"/>
    <property type="match status" value="1"/>
</dbReference>
<dbReference type="Gene3D" id="2.130.10.10">
    <property type="entry name" value="YVTN repeat-like/Quinoprotein amine dehydrogenase"/>
    <property type="match status" value="1"/>
</dbReference>
<name>A0ABQ9M937_HEVBR</name>
<dbReference type="SUPFAM" id="SSF57850">
    <property type="entry name" value="RING/U-box"/>
    <property type="match status" value="1"/>
</dbReference>
<dbReference type="Pfam" id="PF23419">
    <property type="entry name" value="WD40_RFWD3"/>
    <property type="match status" value="1"/>
</dbReference>
<dbReference type="InterPro" id="IPR013083">
    <property type="entry name" value="Znf_RING/FYVE/PHD"/>
</dbReference>
<evidence type="ECO:0000256" key="1">
    <source>
        <dbReference type="ARBA" id="ARBA00000900"/>
    </source>
</evidence>
<feature type="domain" description="RING-type" evidence="17">
    <location>
        <begin position="93"/>
        <end position="139"/>
    </location>
</feature>
<evidence type="ECO:0000256" key="13">
    <source>
        <dbReference type="ARBA" id="ARBA00034306"/>
    </source>
</evidence>
<dbReference type="InterPro" id="IPR037381">
    <property type="entry name" value="RFWD3"/>
</dbReference>
<dbReference type="PROSITE" id="PS50089">
    <property type="entry name" value="ZF_RING_2"/>
    <property type="match status" value="1"/>
</dbReference>
<evidence type="ECO:0000256" key="16">
    <source>
        <dbReference type="SAM" id="MobiDB-lite"/>
    </source>
</evidence>
<dbReference type="SUPFAM" id="SSF50978">
    <property type="entry name" value="WD40 repeat-like"/>
    <property type="match status" value="1"/>
</dbReference>
<keyword evidence="11" id="KW-0234">DNA repair</keyword>
<evidence type="ECO:0000256" key="5">
    <source>
        <dbReference type="ARBA" id="ARBA00022490"/>
    </source>
</evidence>
<keyword evidence="6" id="KW-0853">WD repeat</keyword>
<keyword evidence="14" id="KW-0862">Zinc</keyword>
<evidence type="ECO:0000259" key="17">
    <source>
        <dbReference type="PROSITE" id="PS50089"/>
    </source>
</evidence>
<keyword evidence="15" id="KW-0175">Coiled coil</keyword>
<comment type="pathway">
    <text evidence="3">Protein modification; protein ubiquitination.</text>
</comment>
<evidence type="ECO:0000256" key="3">
    <source>
        <dbReference type="ARBA" id="ARBA00004906"/>
    </source>
</evidence>
<reference evidence="18 19" key="1">
    <citation type="journal article" date="2023" name="Plant Biotechnol. J.">
        <title>Chromosome-level wild Hevea brasiliensis genome provides new tools for genomic-assisted breeding and valuable loci to elevate rubber yield.</title>
        <authorList>
            <person name="Cheng H."/>
            <person name="Song X."/>
            <person name="Hu Y."/>
            <person name="Wu T."/>
            <person name="Yang Q."/>
            <person name="An Z."/>
            <person name="Feng S."/>
            <person name="Deng Z."/>
            <person name="Wu W."/>
            <person name="Zeng X."/>
            <person name="Tu M."/>
            <person name="Wang X."/>
            <person name="Huang H."/>
        </authorList>
    </citation>
    <scope>NUCLEOTIDE SEQUENCE [LARGE SCALE GENOMIC DNA]</scope>
    <source>
        <strain evidence="18">MT/VB/25A 57/8</strain>
    </source>
</reference>
<feature type="region of interest" description="Disordered" evidence="16">
    <location>
        <begin position="1"/>
        <end position="85"/>
    </location>
</feature>
<dbReference type="Proteomes" id="UP001174677">
    <property type="component" value="Chromosome 8"/>
</dbReference>
<keyword evidence="8" id="KW-0677">Repeat</keyword>
<keyword evidence="12" id="KW-0539">Nucleus</keyword>
<comment type="caution">
    <text evidence="18">The sequence shown here is derived from an EMBL/GenBank/DDBJ whole genome shotgun (WGS) entry which is preliminary data.</text>
</comment>